<protein>
    <recommendedName>
        <fullName evidence="1">DUF58 domain-containing protein</fullName>
    </recommendedName>
</protein>
<gene>
    <name evidence="2" type="ORF">A3F83_14715</name>
</gene>
<accession>A0A1F5YRM0</accession>
<evidence type="ECO:0000259" key="1">
    <source>
        <dbReference type="Pfam" id="PF01882"/>
    </source>
</evidence>
<dbReference type="InterPro" id="IPR002881">
    <property type="entry name" value="DUF58"/>
</dbReference>
<organism evidence="2 3">
    <name type="scientific">Candidatus Glassbacteria bacterium RIFCSPLOWO2_12_FULL_58_11</name>
    <dbReference type="NCBI Taxonomy" id="1817867"/>
    <lineage>
        <taxon>Bacteria</taxon>
        <taxon>Candidatus Glassiibacteriota</taxon>
    </lineage>
</organism>
<dbReference type="Proteomes" id="UP000179129">
    <property type="component" value="Unassembled WGS sequence"/>
</dbReference>
<name>A0A1F5YRM0_9BACT</name>
<evidence type="ECO:0000313" key="3">
    <source>
        <dbReference type="Proteomes" id="UP000179129"/>
    </source>
</evidence>
<dbReference type="AlphaFoldDB" id="A0A1F5YRM0"/>
<dbReference type="EMBL" id="MFIX01000173">
    <property type="protein sequence ID" value="OGG02765.1"/>
    <property type="molecule type" value="Genomic_DNA"/>
</dbReference>
<reference evidence="2 3" key="1">
    <citation type="journal article" date="2016" name="Nat. Commun.">
        <title>Thousands of microbial genomes shed light on interconnected biogeochemical processes in an aquifer system.</title>
        <authorList>
            <person name="Anantharaman K."/>
            <person name="Brown C.T."/>
            <person name="Hug L.A."/>
            <person name="Sharon I."/>
            <person name="Castelle C.J."/>
            <person name="Probst A.J."/>
            <person name="Thomas B.C."/>
            <person name="Singh A."/>
            <person name="Wilkins M.J."/>
            <person name="Karaoz U."/>
            <person name="Brodie E.L."/>
            <person name="Williams K.H."/>
            <person name="Hubbard S.S."/>
            <person name="Banfield J.F."/>
        </authorList>
    </citation>
    <scope>NUCLEOTIDE SEQUENCE [LARGE SCALE GENOMIC DNA]</scope>
</reference>
<feature type="domain" description="DUF58" evidence="1">
    <location>
        <begin position="42"/>
        <end position="252"/>
    </location>
</feature>
<dbReference type="InterPro" id="IPR036465">
    <property type="entry name" value="vWFA_dom_sf"/>
</dbReference>
<dbReference type="SUPFAM" id="SSF53300">
    <property type="entry name" value="vWA-like"/>
    <property type="match status" value="1"/>
</dbReference>
<dbReference type="Gene3D" id="3.40.50.410">
    <property type="entry name" value="von Willebrand factor, type A domain"/>
    <property type="match status" value="1"/>
</dbReference>
<dbReference type="Pfam" id="PF01882">
    <property type="entry name" value="DUF58"/>
    <property type="match status" value="1"/>
</dbReference>
<dbReference type="PANTHER" id="PTHR33608:SF7">
    <property type="entry name" value="DUF58 DOMAIN-CONTAINING PROTEIN"/>
    <property type="match status" value="1"/>
</dbReference>
<comment type="caution">
    <text evidence="2">The sequence shown here is derived from an EMBL/GenBank/DDBJ whole genome shotgun (WGS) entry which is preliminary data.</text>
</comment>
<proteinExistence type="predicted"/>
<dbReference type="STRING" id="1817867.A3F83_14715"/>
<sequence>MLDPLVVSRLGKLELIARLVVEGFITGLHRSPYHGFSVEFTDHRPYMPGDERKNIDWKLYAKTERFYIKQFEEETNLKAYLLLDASRSMAYGQEGSLPKDRYAVLLAASLAYLLLRQRDGVGLALYSYSLRHYIPPRARMSQMKVLSAALENTVCQGLTRPLPIFRELAERIHRRGLIVVLSDLLTAPEDTLRSLKYFAHHKHEVIVFHILDPAEISLPGRGEVIFHDMETEEFLQTNSWEIKAAYDREVRRLTDDLRARCRESLIDYQLVSTDTPFDKALFAFLEKRRRLG</sequence>
<evidence type="ECO:0000313" key="2">
    <source>
        <dbReference type="EMBL" id="OGG02765.1"/>
    </source>
</evidence>
<dbReference type="PANTHER" id="PTHR33608">
    <property type="entry name" value="BLL2464 PROTEIN"/>
    <property type="match status" value="1"/>
</dbReference>